<reference evidence="2 3" key="1">
    <citation type="journal article" date="2018" name="Nat. Genet.">
        <title>The Rosa genome provides new insights in the design of modern roses.</title>
        <authorList>
            <person name="Bendahmane M."/>
        </authorList>
    </citation>
    <scope>NUCLEOTIDE SEQUENCE [LARGE SCALE GENOMIC DNA]</scope>
    <source>
        <strain evidence="3">cv. Old Blush</strain>
    </source>
</reference>
<evidence type="ECO:0000313" key="3">
    <source>
        <dbReference type="Proteomes" id="UP000238479"/>
    </source>
</evidence>
<proteinExistence type="predicted"/>
<feature type="region of interest" description="Disordered" evidence="1">
    <location>
        <begin position="190"/>
        <end position="236"/>
    </location>
</feature>
<evidence type="ECO:0000313" key="2">
    <source>
        <dbReference type="EMBL" id="PRQ21398.1"/>
    </source>
</evidence>
<accession>A0A2P6PHL8</accession>
<feature type="region of interest" description="Disordered" evidence="1">
    <location>
        <begin position="61"/>
        <end position="90"/>
    </location>
</feature>
<organism evidence="2 3">
    <name type="scientific">Rosa chinensis</name>
    <name type="common">China rose</name>
    <dbReference type="NCBI Taxonomy" id="74649"/>
    <lineage>
        <taxon>Eukaryota</taxon>
        <taxon>Viridiplantae</taxon>
        <taxon>Streptophyta</taxon>
        <taxon>Embryophyta</taxon>
        <taxon>Tracheophyta</taxon>
        <taxon>Spermatophyta</taxon>
        <taxon>Magnoliopsida</taxon>
        <taxon>eudicotyledons</taxon>
        <taxon>Gunneridae</taxon>
        <taxon>Pentapetalae</taxon>
        <taxon>rosids</taxon>
        <taxon>fabids</taxon>
        <taxon>Rosales</taxon>
        <taxon>Rosaceae</taxon>
        <taxon>Rosoideae</taxon>
        <taxon>Rosoideae incertae sedis</taxon>
        <taxon>Rosa</taxon>
    </lineage>
</organism>
<evidence type="ECO:0000256" key="1">
    <source>
        <dbReference type="SAM" id="MobiDB-lite"/>
    </source>
</evidence>
<sequence>MKFQFEHLRGRCTQCGLITHAGLACEDPTAVNPIPRVLHFPGVLTSGNSFAFSAKHQGDLLSTSPTVPRKKRPGFRRVERPTSQLSSPSEPALTVVNTGVADIALPHGLASKESLGEVPKLAISGDIVIAPGTQKQQPVLPSKKRERGGACHPSPKKFKTILGGKIPTLHAEALGLIEEDGDLTLVSLKKKSGRPLGSKNKTQRANKKLDGTPLKITYPTSTETGPSPRDKGKGKI</sequence>
<dbReference type="Gramene" id="PRQ21398">
    <property type="protein sequence ID" value="PRQ21398"/>
    <property type="gene ID" value="RchiOBHm_Chr7g0238801"/>
</dbReference>
<gene>
    <name evidence="2" type="ORF">RchiOBHm_Chr7g0238801</name>
</gene>
<dbReference type="EMBL" id="PDCK01000045">
    <property type="protein sequence ID" value="PRQ21398.1"/>
    <property type="molecule type" value="Genomic_DNA"/>
</dbReference>
<dbReference type="Proteomes" id="UP000238479">
    <property type="component" value="Chromosome 7"/>
</dbReference>
<dbReference type="AlphaFoldDB" id="A0A2P6PHL8"/>
<dbReference type="PROSITE" id="PS51257">
    <property type="entry name" value="PROKAR_LIPOPROTEIN"/>
    <property type="match status" value="1"/>
</dbReference>
<keyword evidence="3" id="KW-1185">Reference proteome</keyword>
<protein>
    <submittedName>
        <fullName evidence="2">Uncharacterized protein</fullName>
    </submittedName>
</protein>
<name>A0A2P6PHL8_ROSCH</name>
<comment type="caution">
    <text evidence="2">The sequence shown here is derived from an EMBL/GenBank/DDBJ whole genome shotgun (WGS) entry which is preliminary data.</text>
</comment>